<reference evidence="2 3" key="1">
    <citation type="submission" date="2022-03" db="EMBL/GenBank/DDBJ databases">
        <title>Genome data of Colletotrichum spp.</title>
        <authorList>
            <person name="Utami Y.D."/>
            <person name="Hiruma K."/>
        </authorList>
    </citation>
    <scope>NUCLEOTIDE SEQUENCE [LARGE SCALE GENOMIC DNA]</scope>
    <source>
        <strain evidence="2 3">MAFF 239500</strain>
    </source>
</reference>
<evidence type="ECO:0000313" key="2">
    <source>
        <dbReference type="EMBL" id="GKT48294.1"/>
    </source>
</evidence>
<keyword evidence="3" id="KW-1185">Reference proteome</keyword>
<protein>
    <submittedName>
        <fullName evidence="2">Uncharacterized protein</fullName>
    </submittedName>
</protein>
<feature type="compositionally biased region" description="Basic and acidic residues" evidence="1">
    <location>
        <begin position="94"/>
        <end position="105"/>
    </location>
</feature>
<feature type="region of interest" description="Disordered" evidence="1">
    <location>
        <begin position="58"/>
        <end position="105"/>
    </location>
</feature>
<dbReference type="AlphaFoldDB" id="A0AA37P9U5"/>
<sequence length="198" mass="22065">MNKTDDEDNNSPSYRTGPVTPGSMPTRRVTGRGLTKPASTHRPCEPFYFKAPQVETCHETSLNPSSFEKSAGLSSETRPSNMSTAHTQQSAPDKSTKKATKDLFGERRGHVFEAEKMGLEKADFRAVAEQRFPNDAIRVQEYCSVSRRPSDEDKEAIARRRLQNVDMAADGQEEAGTGIEVAEAAQYEKKEKEYLCDL</sequence>
<feature type="region of interest" description="Disordered" evidence="1">
    <location>
        <begin position="1"/>
        <end position="45"/>
    </location>
</feature>
<accession>A0AA37P9U5</accession>
<comment type="caution">
    <text evidence="2">The sequence shown here is derived from an EMBL/GenBank/DDBJ whole genome shotgun (WGS) entry which is preliminary data.</text>
</comment>
<dbReference type="Proteomes" id="UP001055115">
    <property type="component" value="Unassembled WGS sequence"/>
</dbReference>
<dbReference type="EMBL" id="BQXU01000023">
    <property type="protein sequence ID" value="GKT48294.1"/>
    <property type="molecule type" value="Genomic_DNA"/>
</dbReference>
<organism evidence="2 3">
    <name type="scientific">Colletotrichum spaethianum</name>
    <dbReference type="NCBI Taxonomy" id="700344"/>
    <lineage>
        <taxon>Eukaryota</taxon>
        <taxon>Fungi</taxon>
        <taxon>Dikarya</taxon>
        <taxon>Ascomycota</taxon>
        <taxon>Pezizomycotina</taxon>
        <taxon>Sordariomycetes</taxon>
        <taxon>Hypocreomycetidae</taxon>
        <taxon>Glomerellales</taxon>
        <taxon>Glomerellaceae</taxon>
        <taxon>Colletotrichum</taxon>
        <taxon>Colletotrichum spaethianum species complex</taxon>
    </lineage>
</organism>
<evidence type="ECO:0000313" key="3">
    <source>
        <dbReference type="Proteomes" id="UP001055115"/>
    </source>
</evidence>
<gene>
    <name evidence="2" type="ORF">ColSpa_08475</name>
</gene>
<feature type="compositionally biased region" description="Polar residues" evidence="1">
    <location>
        <begin position="59"/>
        <end position="93"/>
    </location>
</feature>
<evidence type="ECO:0000256" key="1">
    <source>
        <dbReference type="SAM" id="MobiDB-lite"/>
    </source>
</evidence>
<dbReference type="GeneID" id="73329277"/>
<dbReference type="RefSeq" id="XP_049130644.1">
    <property type="nucleotide sequence ID" value="XM_049274687.1"/>
</dbReference>
<proteinExistence type="predicted"/>
<name>A0AA37P9U5_9PEZI</name>